<dbReference type="InterPro" id="IPR004007">
    <property type="entry name" value="DhaL_dom"/>
</dbReference>
<dbReference type="PANTHER" id="PTHR28629:SF1">
    <property type="entry name" value="YALI0F01606P"/>
    <property type="match status" value="1"/>
</dbReference>
<sequence>MSDKHFFNDPTGLVERALRSYVARTPHLHLDEPHRVVSSKTHSKSKVAIISGGGSGHEPAWTGYVGDGMLSAAVAGGIFASPSTKQVMAAINSVPSDEGTILCITNYTGDRLHFGLAREKVNATGRKIAQIAMADDVSLPRSKVQNLGRRGLAGHVIILKLLGAASELGWSFEDCLQLGEETNNNIASIGTSLSLCHVPGREPDDRVAQDACVLGMGVHNEPGLRTISPIPPPSELVKTMLEYALDPNDPERNFVTFNPGDDVCLLVNNLGGLSTLEIEGLTQVTLEELAAVYDIKPSRIYVGCFETSLNGPGFSISLCNLSAISKATCRPLDTIKDLLDAPTTAVAWPRCSYTTRQQPKINETLSAQEAPGNGVVFIQDITTSPEAPASLLPALKSACQAAITAEPDITRFDMMMGDGDCGEAVREACQALLARFETAPFTQDPIPLYPALDAINETLEDIGGSLFAILSILSTAFVAGLNKTEDVSATTVGKAAGSAIKSLLRYTGARVGDRTCMDVLIPVCETLQEGAGQEGADLGDAVRVAEEAAMATASMKPRFGRATYVSEKADGDMPPDPGAYAIAKWLGGFSEGWNA</sequence>
<dbReference type="SMART" id="SM01120">
    <property type="entry name" value="Dak2"/>
    <property type="match status" value="1"/>
</dbReference>
<dbReference type="PANTHER" id="PTHR28629">
    <property type="entry name" value="TRIOKINASE/FMN CYCLASE"/>
    <property type="match status" value="1"/>
</dbReference>
<evidence type="ECO:0000256" key="9">
    <source>
        <dbReference type="ARBA" id="ARBA00047974"/>
    </source>
</evidence>
<dbReference type="InterPro" id="IPR004006">
    <property type="entry name" value="DhaK_dom"/>
</dbReference>
<proteinExistence type="inferred from homology"/>
<comment type="catalytic activity">
    <reaction evidence="9">
        <text>D-glyceraldehyde + ATP = D-glyceraldehyde 3-phosphate + ADP + H(+)</text>
        <dbReference type="Rhea" id="RHEA:13941"/>
        <dbReference type="ChEBI" id="CHEBI:15378"/>
        <dbReference type="ChEBI" id="CHEBI:17378"/>
        <dbReference type="ChEBI" id="CHEBI:30616"/>
        <dbReference type="ChEBI" id="CHEBI:59776"/>
        <dbReference type="ChEBI" id="CHEBI:456216"/>
        <dbReference type="EC" id="2.7.1.28"/>
    </reaction>
</comment>
<comment type="similarity">
    <text evidence="3">Belongs to the dihydroxyacetone kinase (DAK) family.</text>
</comment>
<dbReference type="RefSeq" id="XP_070906001.1">
    <property type="nucleotide sequence ID" value="XM_071047569.1"/>
</dbReference>
<accession>A0ABR4LBU1</accession>
<comment type="pathway">
    <text evidence="2">Polyol metabolism; glycerol fermentation; glycerone phosphate from glycerol (oxidative route): step 2/2.</text>
</comment>
<feature type="domain" description="DhaK" evidence="12">
    <location>
        <begin position="9"/>
        <end position="348"/>
    </location>
</feature>
<dbReference type="Pfam" id="PF02734">
    <property type="entry name" value="Dak2"/>
    <property type="match status" value="1"/>
</dbReference>
<dbReference type="InterPro" id="IPR012734">
    <property type="entry name" value="DhaK_ATP"/>
</dbReference>
<evidence type="ECO:0000313" key="13">
    <source>
        <dbReference type="EMBL" id="KAL2861911.1"/>
    </source>
</evidence>
<dbReference type="InterPro" id="IPR050861">
    <property type="entry name" value="Dihydroxyacetone_Kinase"/>
</dbReference>
<keyword evidence="8" id="KW-0067">ATP-binding</keyword>
<evidence type="ECO:0000256" key="5">
    <source>
        <dbReference type="ARBA" id="ARBA00022741"/>
    </source>
</evidence>
<keyword evidence="7" id="KW-0319">Glycerol metabolism</keyword>
<dbReference type="Gene3D" id="3.30.1180.20">
    <property type="entry name" value="Dihydroxyacetone kinase, domain 2"/>
    <property type="match status" value="1"/>
</dbReference>
<name>A0ABR4LBU1_9EURO</name>
<evidence type="ECO:0000256" key="8">
    <source>
        <dbReference type="ARBA" id="ARBA00022840"/>
    </source>
</evidence>
<dbReference type="SUPFAM" id="SSF82549">
    <property type="entry name" value="DAK1/DegV-like"/>
    <property type="match status" value="1"/>
</dbReference>
<evidence type="ECO:0000256" key="4">
    <source>
        <dbReference type="ARBA" id="ARBA00022679"/>
    </source>
</evidence>
<dbReference type="Gene3D" id="1.25.40.340">
    <property type="match status" value="1"/>
</dbReference>
<comment type="catalytic activity">
    <reaction evidence="10">
        <text>dihydroxyacetone + ATP = dihydroxyacetone phosphate + ADP + H(+)</text>
        <dbReference type="Rhea" id="RHEA:15773"/>
        <dbReference type="ChEBI" id="CHEBI:15378"/>
        <dbReference type="ChEBI" id="CHEBI:16016"/>
        <dbReference type="ChEBI" id="CHEBI:30616"/>
        <dbReference type="ChEBI" id="CHEBI:57642"/>
        <dbReference type="ChEBI" id="CHEBI:456216"/>
        <dbReference type="EC" id="2.7.1.29"/>
    </reaction>
</comment>
<organism evidence="13 14">
    <name type="scientific">Aspergillus pseudodeflectus</name>
    <dbReference type="NCBI Taxonomy" id="176178"/>
    <lineage>
        <taxon>Eukaryota</taxon>
        <taxon>Fungi</taxon>
        <taxon>Dikarya</taxon>
        <taxon>Ascomycota</taxon>
        <taxon>Pezizomycotina</taxon>
        <taxon>Eurotiomycetes</taxon>
        <taxon>Eurotiomycetidae</taxon>
        <taxon>Eurotiales</taxon>
        <taxon>Aspergillaceae</taxon>
        <taxon>Aspergillus</taxon>
        <taxon>Aspergillus subgen. Nidulantes</taxon>
    </lineage>
</organism>
<feature type="domain" description="DhaL" evidence="11">
    <location>
        <begin position="389"/>
        <end position="591"/>
    </location>
</feature>
<dbReference type="EMBL" id="JBFXLR010000001">
    <property type="protein sequence ID" value="KAL2861911.1"/>
    <property type="molecule type" value="Genomic_DNA"/>
</dbReference>
<dbReference type="SUPFAM" id="SSF101473">
    <property type="entry name" value="DhaL-like"/>
    <property type="match status" value="1"/>
</dbReference>
<keyword evidence="14" id="KW-1185">Reference proteome</keyword>
<comment type="caution">
    <text evidence="13">The sequence shown here is derived from an EMBL/GenBank/DDBJ whole genome shotgun (WGS) entry which is preliminary data.</text>
</comment>
<evidence type="ECO:0000313" key="14">
    <source>
        <dbReference type="Proteomes" id="UP001610444"/>
    </source>
</evidence>
<dbReference type="InterPro" id="IPR036117">
    <property type="entry name" value="DhaL_dom_sf"/>
</dbReference>
<dbReference type="NCBIfam" id="TIGR02361">
    <property type="entry name" value="dak_ATP"/>
    <property type="match status" value="1"/>
</dbReference>
<dbReference type="GeneID" id="98162733"/>
<dbReference type="Proteomes" id="UP001610444">
    <property type="component" value="Unassembled WGS sequence"/>
</dbReference>
<keyword evidence="6" id="KW-0418">Kinase</keyword>
<dbReference type="Pfam" id="PF02733">
    <property type="entry name" value="Dak1"/>
    <property type="match status" value="1"/>
</dbReference>
<evidence type="ECO:0000256" key="3">
    <source>
        <dbReference type="ARBA" id="ARBA00008757"/>
    </source>
</evidence>
<dbReference type="PROSITE" id="PS51480">
    <property type="entry name" value="DHAL"/>
    <property type="match status" value="1"/>
</dbReference>
<evidence type="ECO:0000256" key="2">
    <source>
        <dbReference type="ARBA" id="ARBA00004778"/>
    </source>
</evidence>
<evidence type="ECO:0000256" key="10">
    <source>
        <dbReference type="ARBA" id="ARBA00048898"/>
    </source>
</evidence>
<evidence type="ECO:0000256" key="7">
    <source>
        <dbReference type="ARBA" id="ARBA00022798"/>
    </source>
</evidence>
<evidence type="ECO:0000259" key="12">
    <source>
        <dbReference type="PROSITE" id="PS51481"/>
    </source>
</evidence>
<protein>
    <submittedName>
        <fullName evidence="13">Dak1 domain-containing protein</fullName>
    </submittedName>
</protein>
<evidence type="ECO:0000256" key="1">
    <source>
        <dbReference type="ARBA" id="ARBA00003264"/>
    </source>
</evidence>
<comment type="function">
    <text evidence="1">Catalyzes both the phosphorylation of dihydroxyacetone and of glyceraldehyde.</text>
</comment>
<evidence type="ECO:0000256" key="6">
    <source>
        <dbReference type="ARBA" id="ARBA00022777"/>
    </source>
</evidence>
<keyword evidence="4" id="KW-0808">Transferase</keyword>
<reference evidence="13 14" key="1">
    <citation type="submission" date="2024-07" db="EMBL/GenBank/DDBJ databases">
        <title>Section-level genome sequencing and comparative genomics of Aspergillus sections Usti and Cavernicolus.</title>
        <authorList>
            <consortium name="Lawrence Berkeley National Laboratory"/>
            <person name="Nybo J.L."/>
            <person name="Vesth T.C."/>
            <person name="Theobald S."/>
            <person name="Frisvad J.C."/>
            <person name="Larsen T.O."/>
            <person name="Kjaerboelling I."/>
            <person name="Rothschild-Mancinelli K."/>
            <person name="Lyhne E.K."/>
            <person name="Kogle M.E."/>
            <person name="Barry K."/>
            <person name="Clum A."/>
            <person name="Na H."/>
            <person name="Ledsgaard L."/>
            <person name="Lin J."/>
            <person name="Lipzen A."/>
            <person name="Kuo A."/>
            <person name="Riley R."/>
            <person name="Mondo S."/>
            <person name="LaButti K."/>
            <person name="Haridas S."/>
            <person name="Pangalinan J."/>
            <person name="Salamov A.A."/>
            <person name="Simmons B.A."/>
            <person name="Magnuson J.K."/>
            <person name="Chen J."/>
            <person name="Drula E."/>
            <person name="Henrissat B."/>
            <person name="Wiebenga A."/>
            <person name="Lubbers R.J."/>
            <person name="Gomes A.C."/>
            <person name="Macurrencykelacurrency M.R."/>
            <person name="Stajich J."/>
            <person name="Grigoriev I.V."/>
            <person name="Mortensen U.H."/>
            <person name="De vries R.P."/>
            <person name="Baker S.E."/>
            <person name="Andersen M.R."/>
        </authorList>
    </citation>
    <scope>NUCLEOTIDE SEQUENCE [LARGE SCALE GENOMIC DNA]</scope>
    <source>
        <strain evidence="13 14">CBS 756.74</strain>
    </source>
</reference>
<dbReference type="PROSITE" id="PS51481">
    <property type="entry name" value="DHAK"/>
    <property type="match status" value="1"/>
</dbReference>
<gene>
    <name evidence="13" type="ORF">BJX68DRAFT_273958</name>
</gene>
<dbReference type="Gene3D" id="3.40.50.10440">
    <property type="entry name" value="Dihydroxyacetone kinase, domain 1"/>
    <property type="match status" value="1"/>
</dbReference>
<evidence type="ECO:0000259" key="11">
    <source>
        <dbReference type="PROSITE" id="PS51480"/>
    </source>
</evidence>
<keyword evidence="5" id="KW-0547">Nucleotide-binding</keyword>